<dbReference type="AlphaFoldDB" id="A0AAD4N6L5"/>
<dbReference type="PANTHER" id="PTHR22943:SF248">
    <property type="entry name" value="SEVEN TM RECEPTOR"/>
    <property type="match status" value="1"/>
</dbReference>
<feature type="transmembrane region" description="Helical" evidence="1">
    <location>
        <begin position="134"/>
        <end position="157"/>
    </location>
</feature>
<feature type="transmembrane region" description="Helical" evidence="1">
    <location>
        <begin position="248"/>
        <end position="274"/>
    </location>
</feature>
<dbReference type="Gene3D" id="1.20.1070.10">
    <property type="entry name" value="Rhodopsin 7-helix transmembrane proteins"/>
    <property type="match status" value="1"/>
</dbReference>
<keyword evidence="3" id="KW-1185">Reference proteome</keyword>
<sequence length="331" mass="38449">MGIYWRIYASRLHAINDYTIATCGLTLNAILVWLVINRSAKEMKIYSKILLQTCIIDFALLTFIMAVQPIYLVHDGWNLLVSNGPFRAITHPWNYMLMATWFFIVYFSIVSNCVPFIYRYLVICKLKVISAFQYFLMLVGCAYVIVLYICMLTWSTYPREAQRNRNYTEVIEILGMNIHNSSQFQIGLMMKTQSIPWAITCAFIITMEVISYSIIAVCGIKIRKFVQCTSRMSQQTDRQLEVHRQISFVLIMQTLMPILEMSTSLFCMILSITLDTKANVYAAMFAIMPFHWVPLFNPVVTIWVIKPYRKFFSFSAIHHTSSETSVLGYKD</sequence>
<accession>A0AAD4N6L5</accession>
<evidence type="ECO:0000256" key="1">
    <source>
        <dbReference type="SAM" id="Phobius"/>
    </source>
</evidence>
<dbReference type="SUPFAM" id="SSF81321">
    <property type="entry name" value="Family A G protein-coupled receptor-like"/>
    <property type="match status" value="1"/>
</dbReference>
<proteinExistence type="predicted"/>
<feature type="transmembrane region" description="Helical" evidence="1">
    <location>
        <begin position="18"/>
        <end position="37"/>
    </location>
</feature>
<dbReference type="EMBL" id="JAKKPZ010000009">
    <property type="protein sequence ID" value="KAI1717055.1"/>
    <property type="molecule type" value="Genomic_DNA"/>
</dbReference>
<evidence type="ECO:0000313" key="2">
    <source>
        <dbReference type="EMBL" id="KAI1717055.1"/>
    </source>
</evidence>
<dbReference type="Pfam" id="PF10326">
    <property type="entry name" value="7TM_GPCR_Str"/>
    <property type="match status" value="1"/>
</dbReference>
<reference evidence="2" key="1">
    <citation type="submission" date="2022-01" db="EMBL/GenBank/DDBJ databases">
        <title>Genome Sequence Resource for Two Populations of Ditylenchus destructor, the Migratory Endoparasitic Phytonematode.</title>
        <authorList>
            <person name="Zhang H."/>
            <person name="Lin R."/>
            <person name="Xie B."/>
        </authorList>
    </citation>
    <scope>NUCLEOTIDE SEQUENCE</scope>
    <source>
        <strain evidence="2">BazhouSP</strain>
    </source>
</reference>
<gene>
    <name evidence="2" type="ORF">DdX_06781</name>
</gene>
<feature type="transmembrane region" description="Helical" evidence="1">
    <location>
        <begin position="49"/>
        <end position="73"/>
    </location>
</feature>
<comment type="caution">
    <text evidence="2">The sequence shown here is derived from an EMBL/GenBank/DDBJ whole genome shotgun (WGS) entry which is preliminary data.</text>
</comment>
<dbReference type="InterPro" id="IPR019428">
    <property type="entry name" value="7TM_GPCR_serpentine_rcpt_Str"/>
</dbReference>
<evidence type="ECO:0000313" key="3">
    <source>
        <dbReference type="Proteomes" id="UP001201812"/>
    </source>
</evidence>
<feature type="transmembrane region" description="Helical" evidence="1">
    <location>
        <begin position="197"/>
        <end position="222"/>
    </location>
</feature>
<name>A0AAD4N6L5_9BILA</name>
<keyword evidence="1" id="KW-1133">Transmembrane helix</keyword>
<keyword evidence="1" id="KW-0472">Membrane</keyword>
<organism evidence="2 3">
    <name type="scientific">Ditylenchus destructor</name>
    <dbReference type="NCBI Taxonomy" id="166010"/>
    <lineage>
        <taxon>Eukaryota</taxon>
        <taxon>Metazoa</taxon>
        <taxon>Ecdysozoa</taxon>
        <taxon>Nematoda</taxon>
        <taxon>Chromadorea</taxon>
        <taxon>Rhabditida</taxon>
        <taxon>Tylenchina</taxon>
        <taxon>Tylenchomorpha</taxon>
        <taxon>Sphaerularioidea</taxon>
        <taxon>Anguinidae</taxon>
        <taxon>Anguininae</taxon>
        <taxon>Ditylenchus</taxon>
    </lineage>
</organism>
<dbReference type="Proteomes" id="UP001201812">
    <property type="component" value="Unassembled WGS sequence"/>
</dbReference>
<protein>
    <submittedName>
        <fullName evidence="2">Serpentine type 7TM GPCR chemoreceptor str domain-containing protein</fullName>
    </submittedName>
</protein>
<feature type="transmembrane region" description="Helical" evidence="1">
    <location>
        <begin position="280"/>
        <end position="305"/>
    </location>
</feature>
<keyword evidence="1" id="KW-0812">Transmembrane</keyword>
<dbReference type="PANTHER" id="PTHR22943">
    <property type="entry name" value="7-TRANSMEMBRANE DOMAIN RECEPTOR C.ELEGANS"/>
    <property type="match status" value="1"/>
</dbReference>
<feature type="transmembrane region" description="Helical" evidence="1">
    <location>
        <begin position="93"/>
        <end position="122"/>
    </location>
</feature>